<evidence type="ECO:0000313" key="4">
    <source>
        <dbReference type="EMBL" id="MBB6548476.1"/>
    </source>
</evidence>
<keyword evidence="5" id="KW-1185">Reference proteome</keyword>
<feature type="domain" description="Activator of Hsp90 ATPase homologue 1/2-like C-terminal" evidence="3">
    <location>
        <begin position="36"/>
        <end position="113"/>
    </location>
</feature>
<evidence type="ECO:0000256" key="1">
    <source>
        <dbReference type="ARBA" id="ARBA00006817"/>
    </source>
</evidence>
<evidence type="ECO:0000256" key="2">
    <source>
        <dbReference type="SAM" id="MobiDB-lite"/>
    </source>
</evidence>
<feature type="region of interest" description="Disordered" evidence="2">
    <location>
        <begin position="104"/>
        <end position="170"/>
    </location>
</feature>
<dbReference type="InterPro" id="IPR013538">
    <property type="entry name" value="ASHA1/2-like_C"/>
</dbReference>
<gene>
    <name evidence="4" type="ORF">HD593_003271</name>
</gene>
<evidence type="ECO:0000259" key="3">
    <source>
        <dbReference type="Pfam" id="PF08327"/>
    </source>
</evidence>
<dbReference type="Gene3D" id="3.30.530.20">
    <property type="match status" value="1"/>
</dbReference>
<dbReference type="RefSeq" id="WP_185102960.1">
    <property type="nucleotide sequence ID" value="NZ_BAAAXY010000101.1"/>
</dbReference>
<proteinExistence type="inferred from homology"/>
<comment type="caution">
    <text evidence="4">The sequence shown here is derived from an EMBL/GenBank/DDBJ whole genome shotgun (WGS) entry which is preliminary data.</text>
</comment>
<dbReference type="SUPFAM" id="SSF55961">
    <property type="entry name" value="Bet v1-like"/>
    <property type="match status" value="1"/>
</dbReference>
<dbReference type="Pfam" id="PF08327">
    <property type="entry name" value="AHSA1"/>
    <property type="match status" value="1"/>
</dbReference>
<comment type="similarity">
    <text evidence="1">Belongs to the AHA1 family.</text>
</comment>
<dbReference type="InterPro" id="IPR023393">
    <property type="entry name" value="START-like_dom_sf"/>
</dbReference>
<organism evidence="4 5">
    <name type="scientific">Nonomuraea rubra</name>
    <dbReference type="NCBI Taxonomy" id="46180"/>
    <lineage>
        <taxon>Bacteria</taxon>
        <taxon>Bacillati</taxon>
        <taxon>Actinomycetota</taxon>
        <taxon>Actinomycetes</taxon>
        <taxon>Streptosporangiales</taxon>
        <taxon>Streptosporangiaceae</taxon>
        <taxon>Nonomuraea</taxon>
    </lineage>
</organism>
<dbReference type="EMBL" id="JACHMI010000001">
    <property type="protein sequence ID" value="MBB6548476.1"/>
    <property type="molecule type" value="Genomic_DNA"/>
</dbReference>
<dbReference type="Proteomes" id="UP000565579">
    <property type="component" value="Unassembled WGS sequence"/>
</dbReference>
<name>A0A7X0TYF6_9ACTN</name>
<reference evidence="4 5" key="1">
    <citation type="submission" date="2020-08" db="EMBL/GenBank/DDBJ databases">
        <title>Sequencing the genomes of 1000 actinobacteria strains.</title>
        <authorList>
            <person name="Klenk H.-P."/>
        </authorList>
    </citation>
    <scope>NUCLEOTIDE SEQUENCE [LARGE SCALE GENOMIC DNA]</scope>
    <source>
        <strain evidence="4 5">DSM 43768</strain>
    </source>
</reference>
<accession>A0A7X0TYF6</accession>
<evidence type="ECO:0000313" key="5">
    <source>
        <dbReference type="Proteomes" id="UP000565579"/>
    </source>
</evidence>
<dbReference type="AlphaFoldDB" id="A0A7X0TYF6"/>
<sequence length="170" mass="19132">MVRNLTPLGEIHRSVGHRKIARGEGRSAVLRRQYTVPIEDVWRACTEADRVSRWLIEPEGDLREGGTYVLPEHAHGRILRCDAPHTLTLSWIYEDYPADEVELRLSPADGGGTSPARTRRAGSPKATCSGGEPSRPPWAPARWRQRSPRSRDRLCSSRRVVHVSPRVASR</sequence>
<protein>
    <submittedName>
        <fullName evidence="4">Uncharacterized protein YndB with AHSA1/START domain</fullName>
    </submittedName>
</protein>